<dbReference type="EMBL" id="CM055754">
    <property type="protein sequence ID" value="KAJ7990857.1"/>
    <property type="molecule type" value="Genomic_DNA"/>
</dbReference>
<keyword evidence="2" id="KW-1185">Reference proteome</keyword>
<evidence type="ECO:0000313" key="2">
    <source>
        <dbReference type="Proteomes" id="UP001157502"/>
    </source>
</evidence>
<gene>
    <name evidence="1" type="ORF">DPEC_G00291260</name>
</gene>
<comment type="caution">
    <text evidence="1">The sequence shown here is derived from an EMBL/GenBank/DDBJ whole genome shotgun (WGS) entry which is preliminary data.</text>
</comment>
<name>A0ACC2FHS7_DALPE</name>
<proteinExistence type="predicted"/>
<organism evidence="1 2">
    <name type="scientific">Dallia pectoralis</name>
    <name type="common">Alaska blackfish</name>
    <dbReference type="NCBI Taxonomy" id="75939"/>
    <lineage>
        <taxon>Eukaryota</taxon>
        <taxon>Metazoa</taxon>
        <taxon>Chordata</taxon>
        <taxon>Craniata</taxon>
        <taxon>Vertebrata</taxon>
        <taxon>Euteleostomi</taxon>
        <taxon>Actinopterygii</taxon>
        <taxon>Neopterygii</taxon>
        <taxon>Teleostei</taxon>
        <taxon>Protacanthopterygii</taxon>
        <taxon>Esociformes</taxon>
        <taxon>Umbridae</taxon>
        <taxon>Dallia</taxon>
    </lineage>
</organism>
<sequence length="483" mass="54206">MQREKSVKAKEVIESLCKLLSSLGVECVPSAETFRRAKFNKDEDVVVEFWKLLHNVLLKACLLECPCQTQSDQETQSRHVRSALWHCGYGASWIFGQKPGSGGYTSEVGSRDLLVAFGWVLSSQRLVDVMLNARAIQLDTLSLPPVVSLCIPKTRGSPGAVPGEEGPKASEVKQSEDHLLRRLQWHYGKLRFQWRSLLSIQEERATILHKVLSWTSTLSTSQSPRSAVSGPGSAVLRKEVERLRTLVRLQEAYLEWKRQEPLFWCWMDSVLDCQLAEPCTDDGAGDKSPSSTVVNRSCFHVDKDTDELERLDGQLLRLQTGLREKRRQLTAQVTQLTAQVTQLTAQSRNVSSDVTELKDIEKRVAFRIQALVESCTCPSTSGRTGYRPSLQGPETLPTHCQPSRPGTGSSAWDEAVPPDREEGMIRDQIGASSLIRELRQREELLLEKLTRMSQARREEIQEQTASRLEGVGVVLIPPLPLKR</sequence>
<protein>
    <submittedName>
        <fullName evidence="1">Uncharacterized protein</fullName>
    </submittedName>
</protein>
<reference evidence="1" key="1">
    <citation type="submission" date="2021-05" db="EMBL/GenBank/DDBJ databases">
        <authorList>
            <person name="Pan Q."/>
            <person name="Jouanno E."/>
            <person name="Zahm M."/>
            <person name="Klopp C."/>
            <person name="Cabau C."/>
            <person name="Louis A."/>
            <person name="Berthelot C."/>
            <person name="Parey E."/>
            <person name="Roest Crollius H."/>
            <person name="Montfort J."/>
            <person name="Robinson-Rechavi M."/>
            <person name="Bouchez O."/>
            <person name="Lampietro C."/>
            <person name="Lopez Roques C."/>
            <person name="Donnadieu C."/>
            <person name="Postlethwait J."/>
            <person name="Bobe J."/>
            <person name="Dillon D."/>
            <person name="Chandos A."/>
            <person name="von Hippel F."/>
            <person name="Guiguen Y."/>
        </authorList>
    </citation>
    <scope>NUCLEOTIDE SEQUENCE</scope>
    <source>
        <strain evidence="1">YG-Jan2019</strain>
    </source>
</reference>
<dbReference type="Proteomes" id="UP001157502">
    <property type="component" value="Chromosome 27"/>
</dbReference>
<accession>A0ACC2FHS7</accession>
<evidence type="ECO:0000313" key="1">
    <source>
        <dbReference type="EMBL" id="KAJ7990857.1"/>
    </source>
</evidence>